<feature type="domain" description="TIL" evidence="3">
    <location>
        <begin position="122"/>
        <end position="176"/>
    </location>
</feature>
<dbReference type="InterPro" id="IPR002919">
    <property type="entry name" value="TIL_dom"/>
</dbReference>
<dbReference type="Ensembl" id="ENSCSAVT00000012647.1">
    <property type="protein sequence ID" value="ENSCSAVP00000012503.1"/>
    <property type="gene ID" value="ENSCSAVG00000007343.1"/>
</dbReference>
<feature type="domain" description="TIL" evidence="3">
    <location>
        <begin position="2"/>
        <end position="56"/>
    </location>
</feature>
<dbReference type="GO" id="GO:0030414">
    <property type="term" value="F:peptidase inhibitor activity"/>
    <property type="evidence" value="ECO:0007669"/>
    <property type="project" value="UniProtKB-KW"/>
</dbReference>
<accession>H2Z4J1</accession>
<feature type="domain" description="TIL" evidence="3">
    <location>
        <begin position="62"/>
        <end position="116"/>
    </location>
</feature>
<name>H2Z4J1_CIOSA</name>
<keyword evidence="1" id="KW-0646">Protease inhibitor</keyword>
<feature type="domain" description="TIL" evidence="3">
    <location>
        <begin position="186"/>
        <end position="240"/>
    </location>
</feature>
<dbReference type="InterPro" id="IPR051368">
    <property type="entry name" value="SerProtInhib-TIL_Domain"/>
</dbReference>
<proteinExistence type="predicted"/>
<dbReference type="Gene3D" id="2.10.25.10">
    <property type="entry name" value="Laminin"/>
    <property type="match status" value="4"/>
</dbReference>
<dbReference type="OMA" id="RCIRRDQ"/>
<sequence length="245" mass="25620">GCPGNQIYVQCGSGCPLPTCQNPNPPNQVCPTFCRNCICPTNTVLNGDNCVPLSQCPVTNSCPGNQIYVQCGSGCPLPTCQNPIPPNVVCPAFCRNCVCPTNTVLNGDNCVPLSQCPVTNNCPGNQIYVQCGSGCPLPTCQNPNPPNQACPEFCRNCVCPTNTVLNGVNCVPLSQCPVTNSPTNNCPGNQIQVQCGSGCPLPTCQNPNPQNQICPAFCRTCVCPTNTVLNGDNCVPLSQCPVTNP</sequence>
<dbReference type="AlphaFoldDB" id="H2Z4J1"/>
<evidence type="ECO:0000313" key="5">
    <source>
        <dbReference type="Proteomes" id="UP000007875"/>
    </source>
</evidence>
<dbReference type="PANTHER" id="PTHR23259:SF70">
    <property type="entry name" value="ACCESSORY GLAND PROTEIN ACP62F-RELATED"/>
    <property type="match status" value="1"/>
</dbReference>
<dbReference type="PANTHER" id="PTHR23259">
    <property type="entry name" value="RIDDLE"/>
    <property type="match status" value="1"/>
</dbReference>
<evidence type="ECO:0000256" key="2">
    <source>
        <dbReference type="ARBA" id="ARBA00023157"/>
    </source>
</evidence>
<dbReference type="GeneTree" id="ENSGT00940000170100"/>
<reference evidence="4" key="2">
    <citation type="submission" date="2025-08" db="UniProtKB">
        <authorList>
            <consortium name="Ensembl"/>
        </authorList>
    </citation>
    <scope>IDENTIFICATION</scope>
</reference>
<keyword evidence="2" id="KW-1015">Disulfide bond</keyword>
<reference evidence="4" key="3">
    <citation type="submission" date="2025-09" db="UniProtKB">
        <authorList>
            <consortium name="Ensembl"/>
        </authorList>
    </citation>
    <scope>IDENTIFICATION</scope>
</reference>
<dbReference type="STRING" id="51511.ENSCSAVP00000012503"/>
<evidence type="ECO:0000259" key="3">
    <source>
        <dbReference type="Pfam" id="PF01826"/>
    </source>
</evidence>
<dbReference type="InParanoid" id="H2Z4J1"/>
<dbReference type="SUPFAM" id="SSF57567">
    <property type="entry name" value="Serine protease inhibitors"/>
    <property type="match status" value="4"/>
</dbReference>
<dbReference type="eggNOG" id="KOG1217">
    <property type="taxonomic scope" value="Eukaryota"/>
</dbReference>
<evidence type="ECO:0000313" key="4">
    <source>
        <dbReference type="Ensembl" id="ENSCSAVP00000012503.1"/>
    </source>
</evidence>
<dbReference type="InterPro" id="IPR036084">
    <property type="entry name" value="Ser_inhib-like_sf"/>
</dbReference>
<protein>
    <recommendedName>
        <fullName evidence="3">TIL domain-containing protein</fullName>
    </recommendedName>
</protein>
<reference evidence="5" key="1">
    <citation type="submission" date="2003-08" db="EMBL/GenBank/DDBJ databases">
        <authorList>
            <person name="Birren B."/>
            <person name="Nusbaum C."/>
            <person name="Abebe A."/>
            <person name="Abouelleil A."/>
            <person name="Adekoya E."/>
            <person name="Ait-zahra M."/>
            <person name="Allen N."/>
            <person name="Allen T."/>
            <person name="An P."/>
            <person name="Anderson M."/>
            <person name="Anderson S."/>
            <person name="Arachchi H."/>
            <person name="Armbruster J."/>
            <person name="Bachantsang P."/>
            <person name="Baldwin J."/>
            <person name="Barry A."/>
            <person name="Bayul T."/>
            <person name="Blitshsteyn B."/>
            <person name="Bloom T."/>
            <person name="Blye J."/>
            <person name="Boguslavskiy L."/>
            <person name="Borowsky M."/>
            <person name="Boukhgalter B."/>
            <person name="Brunache A."/>
            <person name="Butler J."/>
            <person name="Calixte N."/>
            <person name="Calvo S."/>
            <person name="Camarata J."/>
            <person name="Campo K."/>
            <person name="Chang J."/>
            <person name="Cheshatsang Y."/>
            <person name="Citroen M."/>
            <person name="Collymore A."/>
            <person name="Considine T."/>
            <person name="Cook A."/>
            <person name="Cooke P."/>
            <person name="Corum B."/>
            <person name="Cuomo C."/>
            <person name="David R."/>
            <person name="Dawoe T."/>
            <person name="Degray S."/>
            <person name="Dodge S."/>
            <person name="Dooley K."/>
            <person name="Dorje P."/>
            <person name="Dorjee K."/>
            <person name="Dorris L."/>
            <person name="Duffey N."/>
            <person name="Dupes A."/>
            <person name="Elkins T."/>
            <person name="Engels R."/>
            <person name="Erickson J."/>
            <person name="Farina A."/>
            <person name="Faro S."/>
            <person name="Ferreira P."/>
            <person name="Fischer H."/>
            <person name="Fitzgerald M."/>
            <person name="Foley K."/>
            <person name="Gage D."/>
            <person name="Galagan J."/>
            <person name="Gearin G."/>
            <person name="Gnerre S."/>
            <person name="Gnirke A."/>
            <person name="Goyette A."/>
            <person name="Graham J."/>
            <person name="Grandbois E."/>
            <person name="Gyaltsen K."/>
            <person name="Hafez N."/>
            <person name="Hagopian D."/>
            <person name="Hagos B."/>
            <person name="Hall J."/>
            <person name="Hatcher B."/>
            <person name="Heller A."/>
            <person name="Higgins H."/>
            <person name="Honan T."/>
            <person name="Horn A."/>
            <person name="Houde N."/>
            <person name="Hughes L."/>
            <person name="Hulme W."/>
            <person name="Husby E."/>
            <person name="Iliev I."/>
            <person name="Jaffe D."/>
            <person name="Jones C."/>
            <person name="Kamal M."/>
            <person name="Kamat A."/>
            <person name="Kamvysselis M."/>
            <person name="Karlsson E."/>
            <person name="Kells C."/>
            <person name="Kieu A."/>
            <person name="Kisner P."/>
            <person name="Kodira C."/>
            <person name="Kulbokas E."/>
            <person name="Labutti K."/>
            <person name="Lama D."/>
            <person name="Landers T."/>
            <person name="Leger J."/>
            <person name="Levine S."/>
            <person name="Lewis D."/>
            <person name="Lewis T."/>
            <person name="Lindblad-toh K."/>
            <person name="Liu X."/>
            <person name="Lokyitsang T."/>
            <person name="Lokyitsang Y."/>
            <person name="Lucien O."/>
            <person name="Lui A."/>
            <person name="Ma L.J."/>
            <person name="Mabbitt R."/>
            <person name="Macdonald J."/>
            <person name="Maclean C."/>
            <person name="Major J."/>
            <person name="Manning J."/>
            <person name="Marabella R."/>
            <person name="Maru K."/>
            <person name="Matthews C."/>
            <person name="Mauceli E."/>
            <person name="Mccarthy M."/>
            <person name="Mcdonough S."/>
            <person name="Mcghee T."/>
            <person name="Meldrim J."/>
            <person name="Meneus L."/>
            <person name="Mesirov J."/>
            <person name="Mihalev A."/>
            <person name="Mihova T."/>
            <person name="Mikkelsen T."/>
            <person name="Mlenga V."/>
            <person name="Moru K."/>
            <person name="Mozes J."/>
            <person name="Mulrain L."/>
            <person name="Munson G."/>
            <person name="Naylor J."/>
            <person name="Newes C."/>
            <person name="Nguyen C."/>
            <person name="Nguyen N."/>
            <person name="Nguyen T."/>
            <person name="Nicol R."/>
            <person name="Nielsen C."/>
            <person name="Nizzari M."/>
            <person name="Norbu C."/>
            <person name="Norbu N."/>
            <person name="O'donnell P."/>
            <person name="Okoawo O."/>
            <person name="O'leary S."/>
            <person name="Omotosho B."/>
            <person name="O'neill K."/>
            <person name="Osman S."/>
            <person name="Parker S."/>
            <person name="Perrin D."/>
            <person name="Phunkhang P."/>
            <person name="Piqani B."/>
            <person name="Purcell S."/>
            <person name="Rachupka T."/>
            <person name="Ramasamy U."/>
            <person name="Rameau R."/>
            <person name="Ray V."/>
            <person name="Raymond C."/>
            <person name="Retta R."/>
            <person name="Richardson S."/>
            <person name="Rise C."/>
            <person name="Rodriguez J."/>
            <person name="Rogers J."/>
            <person name="Rogov P."/>
            <person name="Rutman M."/>
            <person name="Schupbach R."/>
            <person name="Seaman C."/>
            <person name="Settipalli S."/>
            <person name="Sharpe T."/>
            <person name="Sheridan J."/>
            <person name="Sherpa N."/>
            <person name="Shi J."/>
            <person name="Smirnov S."/>
            <person name="Smith C."/>
            <person name="Sougnez C."/>
            <person name="Spencer B."/>
            <person name="Stalker J."/>
            <person name="Stange-thomann N."/>
            <person name="Stavropoulos S."/>
            <person name="Stetson K."/>
            <person name="Stone C."/>
            <person name="Stone S."/>
            <person name="Stubbs M."/>
            <person name="Talamas J."/>
            <person name="Tchuinga P."/>
            <person name="Tenzing P."/>
            <person name="Tesfaye S."/>
            <person name="Theodore J."/>
            <person name="Thoulutsang Y."/>
            <person name="Topham K."/>
            <person name="Towey S."/>
            <person name="Tsamla T."/>
            <person name="Tsomo N."/>
            <person name="Vallee D."/>
            <person name="Vassiliev H."/>
            <person name="Venkataraman V."/>
            <person name="Vinson J."/>
            <person name="Vo A."/>
            <person name="Wade C."/>
            <person name="Wang S."/>
            <person name="Wangchuk T."/>
            <person name="Wangdi T."/>
            <person name="Whittaker C."/>
            <person name="Wilkinson J."/>
            <person name="Wu Y."/>
            <person name="Wyman D."/>
            <person name="Yadav S."/>
            <person name="Yang S."/>
            <person name="Yang X."/>
            <person name="Yeager S."/>
            <person name="Yee E."/>
            <person name="Young G."/>
            <person name="Zainoun J."/>
            <person name="Zembeck L."/>
            <person name="Zimmer A."/>
            <person name="Zody M."/>
            <person name="Lander E."/>
        </authorList>
    </citation>
    <scope>NUCLEOTIDE SEQUENCE [LARGE SCALE GENOMIC DNA]</scope>
</reference>
<organism evidence="4 5">
    <name type="scientific">Ciona savignyi</name>
    <name type="common">Pacific transparent sea squirt</name>
    <dbReference type="NCBI Taxonomy" id="51511"/>
    <lineage>
        <taxon>Eukaryota</taxon>
        <taxon>Metazoa</taxon>
        <taxon>Chordata</taxon>
        <taxon>Tunicata</taxon>
        <taxon>Ascidiacea</taxon>
        <taxon>Phlebobranchia</taxon>
        <taxon>Cionidae</taxon>
        <taxon>Ciona</taxon>
    </lineage>
</organism>
<dbReference type="Proteomes" id="UP000007875">
    <property type="component" value="Unassembled WGS sequence"/>
</dbReference>
<dbReference type="Pfam" id="PF01826">
    <property type="entry name" value="TIL"/>
    <property type="match status" value="4"/>
</dbReference>
<evidence type="ECO:0000256" key="1">
    <source>
        <dbReference type="ARBA" id="ARBA00022690"/>
    </source>
</evidence>
<dbReference type="CDD" id="cd19941">
    <property type="entry name" value="TIL"/>
    <property type="match status" value="4"/>
</dbReference>
<dbReference type="HOGENOM" id="CLU_1032590_0_0_1"/>
<keyword evidence="5" id="KW-1185">Reference proteome</keyword>